<keyword evidence="2" id="KW-1133">Transmembrane helix</keyword>
<reference evidence="4 5" key="1">
    <citation type="submission" date="2021-03" db="EMBL/GenBank/DDBJ databases">
        <title>Sequencing the genomes of 1000 actinobacteria strains.</title>
        <authorList>
            <person name="Klenk H.-P."/>
        </authorList>
    </citation>
    <scope>NUCLEOTIDE SEQUENCE [LARGE SCALE GENOMIC DNA]</scope>
    <source>
        <strain evidence="4 5">DSM 12936</strain>
    </source>
</reference>
<keyword evidence="2" id="KW-0472">Membrane</keyword>
<dbReference type="Pfam" id="PF08666">
    <property type="entry name" value="SAF"/>
    <property type="match status" value="1"/>
</dbReference>
<dbReference type="EMBL" id="JAGIOB010000001">
    <property type="protein sequence ID" value="MBP2417248.1"/>
    <property type="molecule type" value="Genomic_DNA"/>
</dbReference>
<name>A0ABS4Z883_9ACTN</name>
<keyword evidence="2" id="KW-0812">Transmembrane</keyword>
<feature type="domain" description="SAF" evidence="3">
    <location>
        <begin position="70"/>
        <end position="131"/>
    </location>
</feature>
<evidence type="ECO:0000313" key="5">
    <source>
        <dbReference type="Proteomes" id="UP000758168"/>
    </source>
</evidence>
<evidence type="ECO:0000313" key="4">
    <source>
        <dbReference type="EMBL" id="MBP2417248.1"/>
    </source>
</evidence>
<dbReference type="InterPro" id="IPR013974">
    <property type="entry name" value="SAF"/>
</dbReference>
<organism evidence="4 5">
    <name type="scientific">Microlunatus capsulatus</name>
    <dbReference type="NCBI Taxonomy" id="99117"/>
    <lineage>
        <taxon>Bacteria</taxon>
        <taxon>Bacillati</taxon>
        <taxon>Actinomycetota</taxon>
        <taxon>Actinomycetes</taxon>
        <taxon>Propionibacteriales</taxon>
        <taxon>Propionibacteriaceae</taxon>
        <taxon>Microlunatus</taxon>
    </lineage>
</organism>
<evidence type="ECO:0000256" key="2">
    <source>
        <dbReference type="SAM" id="Phobius"/>
    </source>
</evidence>
<dbReference type="CDD" id="cd11614">
    <property type="entry name" value="SAF_CpaB_FlgA_like"/>
    <property type="match status" value="1"/>
</dbReference>
<proteinExistence type="predicted"/>
<protein>
    <recommendedName>
        <fullName evidence="3">SAF domain-containing protein</fullName>
    </recommendedName>
</protein>
<evidence type="ECO:0000259" key="3">
    <source>
        <dbReference type="Pfam" id="PF08666"/>
    </source>
</evidence>
<feature type="transmembrane region" description="Helical" evidence="2">
    <location>
        <begin position="43"/>
        <end position="63"/>
    </location>
</feature>
<dbReference type="Proteomes" id="UP000758168">
    <property type="component" value="Unassembled WGS sequence"/>
</dbReference>
<comment type="caution">
    <text evidence="4">The sequence shown here is derived from an EMBL/GenBank/DDBJ whole genome shotgun (WGS) entry which is preliminary data.</text>
</comment>
<evidence type="ECO:0000256" key="1">
    <source>
        <dbReference type="SAM" id="MobiDB-lite"/>
    </source>
</evidence>
<dbReference type="RefSeq" id="WP_210055563.1">
    <property type="nucleotide sequence ID" value="NZ_BAAAMH010000009.1"/>
</dbReference>
<feature type="region of interest" description="Disordered" evidence="1">
    <location>
        <begin position="1"/>
        <end position="34"/>
    </location>
</feature>
<gene>
    <name evidence="4" type="ORF">JOF54_002170</name>
</gene>
<sequence>MSIDLRPRTRAARPRPSEAADASGAATAAPELPRLPGRRNPRWIALGVLALCLGALLSAVVYARLASETTVVSLAATVYRGEAIQRDDLTTVRLRGGTLPDTVAAERLESLVGQRAVFDLPAGSVLPAAAVAPVALPADGRAAVAMKLVTGRAPEGLLPPGSPLRLVALPPASTQGGGPDALVGKTYRARVVEQVPGVDGASIVLTVDVDQGQAPTVALLAAQERLTVVRDAGR</sequence>
<accession>A0ABS4Z883</accession>
<feature type="compositionally biased region" description="Low complexity" evidence="1">
    <location>
        <begin position="17"/>
        <end position="29"/>
    </location>
</feature>
<keyword evidence="5" id="KW-1185">Reference proteome</keyword>